<gene>
    <name evidence="4" type="ORF">HYQ42_01150</name>
</gene>
<organism evidence="4 5">
    <name type="scientific">Ruoffia tabacinasalis</name>
    <dbReference type="NCBI Taxonomy" id="87458"/>
    <lineage>
        <taxon>Bacteria</taxon>
        <taxon>Bacillati</taxon>
        <taxon>Bacillota</taxon>
        <taxon>Bacilli</taxon>
        <taxon>Lactobacillales</taxon>
        <taxon>Aerococcaceae</taxon>
        <taxon>Ruoffia</taxon>
    </lineage>
</organism>
<evidence type="ECO:0000256" key="2">
    <source>
        <dbReference type="ARBA" id="ARBA00022723"/>
    </source>
</evidence>
<keyword evidence="2" id="KW-0479">Metal-binding</keyword>
<dbReference type="PANTHER" id="PTHR42796">
    <property type="entry name" value="FUMARYLACETOACETATE HYDROLASE DOMAIN-CONTAINING PROTEIN 2A-RELATED"/>
    <property type="match status" value="1"/>
</dbReference>
<dbReference type="InterPro" id="IPR051121">
    <property type="entry name" value="FAH"/>
</dbReference>
<name>A0ABS0LH71_9LACT</name>
<evidence type="ECO:0000259" key="3">
    <source>
        <dbReference type="Pfam" id="PF01557"/>
    </source>
</evidence>
<feature type="domain" description="Fumarylacetoacetase-like C-terminal" evidence="3">
    <location>
        <begin position="85"/>
        <end position="291"/>
    </location>
</feature>
<dbReference type="GO" id="GO:0016787">
    <property type="term" value="F:hydrolase activity"/>
    <property type="evidence" value="ECO:0007669"/>
    <property type="project" value="UniProtKB-KW"/>
</dbReference>
<dbReference type="InterPro" id="IPR011234">
    <property type="entry name" value="Fumarylacetoacetase-like_C"/>
</dbReference>
<keyword evidence="4" id="KW-0378">Hydrolase</keyword>
<dbReference type="SUPFAM" id="SSF56529">
    <property type="entry name" value="FAH"/>
    <property type="match status" value="1"/>
</dbReference>
<evidence type="ECO:0000313" key="4">
    <source>
        <dbReference type="EMBL" id="MBG9977377.1"/>
    </source>
</evidence>
<comment type="caution">
    <text evidence="4">The sequence shown here is derived from an EMBL/GenBank/DDBJ whole genome shotgun (WGS) entry which is preliminary data.</text>
</comment>
<dbReference type="InterPro" id="IPR036663">
    <property type="entry name" value="Fumarylacetoacetase_C_sf"/>
</dbReference>
<evidence type="ECO:0000313" key="5">
    <source>
        <dbReference type="Proteomes" id="UP000823401"/>
    </source>
</evidence>
<protein>
    <submittedName>
        <fullName evidence="4">Fumarylacetoacetate hydrolase family protein</fullName>
    </submittedName>
</protein>
<proteinExistence type="inferred from homology"/>
<comment type="similarity">
    <text evidence="1">Belongs to the FAH family.</text>
</comment>
<keyword evidence="5" id="KW-1185">Reference proteome</keyword>
<dbReference type="PANTHER" id="PTHR42796:SF4">
    <property type="entry name" value="FUMARYLACETOACETATE HYDROLASE DOMAIN-CONTAINING PROTEIN 2A"/>
    <property type="match status" value="1"/>
</dbReference>
<accession>A0ABS0LH71</accession>
<dbReference type="Proteomes" id="UP000823401">
    <property type="component" value="Unassembled WGS sequence"/>
</dbReference>
<dbReference type="Gene3D" id="3.90.850.10">
    <property type="entry name" value="Fumarylacetoacetase-like, C-terminal domain"/>
    <property type="match status" value="1"/>
</dbReference>
<evidence type="ECO:0000256" key="1">
    <source>
        <dbReference type="ARBA" id="ARBA00010211"/>
    </source>
</evidence>
<dbReference type="Pfam" id="PF01557">
    <property type="entry name" value="FAA_hydrolase"/>
    <property type="match status" value="1"/>
</dbReference>
<sequence length="292" mass="32568">MKLLSYQYNNSINVGLLTPNGVISIESLRKYTDKELNGSLETLIEEKQFPIIKQIFEKNESSFGESDYLNYADLHILPPVSRPEKIICVGLNYLDHVSEGPDMDVPEEPVLFSKFNNALAADGEDIPKPLDGEQIDYECELVIIMGETAQDVSEEEALDYVFGYTIGNDLSVRDLQFRSGQWLLGKTPDKFAPIGPVVVTSDSINPNQLNISTKRNGRIVQQSNTDKMIFNCAKIISYVSKYMTLKPGDLIFTGTPEGVILGYDEGEQEWLDSGDEIQIAIEGIGTLTNRII</sequence>
<reference evidence="4 5" key="1">
    <citation type="submission" date="2020-07" db="EMBL/GenBank/DDBJ databases">
        <title>Facklamia lactis sp. nov., isolated from raw milk.</title>
        <authorList>
            <person name="Doll E.V."/>
            <person name="Huptas C."/>
            <person name="Staib L."/>
            <person name="Wenning M."/>
            <person name="Scherer S."/>
        </authorList>
    </citation>
    <scope>NUCLEOTIDE SEQUENCE [LARGE SCALE GENOMIC DNA]</scope>
    <source>
        <strain evidence="4 5">DSM 104272</strain>
    </source>
</reference>
<dbReference type="RefSeq" id="WP_197103387.1">
    <property type="nucleotide sequence ID" value="NZ_JACCEL010000002.1"/>
</dbReference>
<dbReference type="EMBL" id="JACCEL010000002">
    <property type="protein sequence ID" value="MBG9977377.1"/>
    <property type="molecule type" value="Genomic_DNA"/>
</dbReference>